<dbReference type="PANTHER" id="PTHR43133">
    <property type="entry name" value="RNA POLYMERASE ECF-TYPE SIGMA FACTO"/>
    <property type="match status" value="1"/>
</dbReference>
<accession>A0A2N5D2I4</accession>
<keyword evidence="3" id="KW-0731">Sigma factor</keyword>
<dbReference type="GO" id="GO:0006352">
    <property type="term" value="P:DNA-templated transcription initiation"/>
    <property type="evidence" value="ECO:0007669"/>
    <property type="project" value="InterPro"/>
</dbReference>
<feature type="domain" description="RNA polymerase sigma-70 region 2" evidence="6">
    <location>
        <begin position="47"/>
        <end position="107"/>
    </location>
</feature>
<dbReference type="OrthoDB" id="7188614at2"/>
<dbReference type="EMBL" id="PJRS01000046">
    <property type="protein sequence ID" value="PLR20280.1"/>
    <property type="molecule type" value="Genomic_DNA"/>
</dbReference>
<dbReference type="Proteomes" id="UP000234479">
    <property type="component" value="Unassembled WGS sequence"/>
</dbReference>
<organism evidence="8 9">
    <name type="scientific">Caulobacter zeae</name>
    <dbReference type="NCBI Taxonomy" id="2055137"/>
    <lineage>
        <taxon>Bacteria</taxon>
        <taxon>Pseudomonadati</taxon>
        <taxon>Pseudomonadota</taxon>
        <taxon>Alphaproteobacteria</taxon>
        <taxon>Caulobacterales</taxon>
        <taxon>Caulobacteraceae</taxon>
        <taxon>Caulobacter</taxon>
    </lineage>
</organism>
<dbReference type="InterPro" id="IPR013325">
    <property type="entry name" value="RNA_pol_sigma_r2"/>
</dbReference>
<evidence type="ECO:0000259" key="7">
    <source>
        <dbReference type="Pfam" id="PF08281"/>
    </source>
</evidence>
<dbReference type="Gene3D" id="1.10.1740.10">
    <property type="match status" value="1"/>
</dbReference>
<dbReference type="SUPFAM" id="SSF88946">
    <property type="entry name" value="Sigma2 domain of RNA polymerase sigma factors"/>
    <property type="match status" value="1"/>
</dbReference>
<name>A0A2N5D2I4_9CAUL</name>
<dbReference type="NCBIfam" id="TIGR02937">
    <property type="entry name" value="sigma70-ECF"/>
    <property type="match status" value="1"/>
</dbReference>
<gene>
    <name evidence="8" type="ORF">SGCZBJ_22730</name>
</gene>
<dbReference type="Pfam" id="PF08281">
    <property type="entry name" value="Sigma70_r4_2"/>
    <property type="match status" value="1"/>
</dbReference>
<evidence type="ECO:0000256" key="3">
    <source>
        <dbReference type="ARBA" id="ARBA00023082"/>
    </source>
</evidence>
<protein>
    <recommendedName>
        <fullName evidence="10">RNA polymerase subunit sigma-24</fullName>
    </recommendedName>
</protein>
<evidence type="ECO:0000256" key="5">
    <source>
        <dbReference type="SAM" id="MobiDB-lite"/>
    </source>
</evidence>
<dbReference type="CDD" id="cd06171">
    <property type="entry name" value="Sigma70_r4"/>
    <property type="match status" value="1"/>
</dbReference>
<proteinExistence type="inferred from homology"/>
<feature type="region of interest" description="Disordered" evidence="5">
    <location>
        <begin position="112"/>
        <end position="132"/>
    </location>
</feature>
<dbReference type="InterPro" id="IPR013324">
    <property type="entry name" value="RNA_pol_sigma_r3/r4-like"/>
</dbReference>
<dbReference type="InterPro" id="IPR036388">
    <property type="entry name" value="WH-like_DNA-bd_sf"/>
</dbReference>
<dbReference type="Pfam" id="PF04542">
    <property type="entry name" value="Sigma70_r2"/>
    <property type="match status" value="1"/>
</dbReference>
<keyword evidence="9" id="KW-1185">Reference proteome</keyword>
<dbReference type="GO" id="GO:0016987">
    <property type="term" value="F:sigma factor activity"/>
    <property type="evidence" value="ECO:0007669"/>
    <property type="project" value="UniProtKB-KW"/>
</dbReference>
<dbReference type="AlphaFoldDB" id="A0A2N5D2I4"/>
<reference evidence="8 9" key="1">
    <citation type="submission" date="2017-12" db="EMBL/GenBank/DDBJ databases">
        <title>The genome sequence of Caulobacter sp. 410.</title>
        <authorList>
            <person name="Gao J."/>
            <person name="Mao X."/>
            <person name="Sun J."/>
        </authorList>
    </citation>
    <scope>NUCLEOTIDE SEQUENCE [LARGE SCALE GENOMIC DNA]</scope>
    <source>
        <strain evidence="8 9">410</strain>
    </source>
</reference>
<comment type="caution">
    <text evidence="8">The sequence shown here is derived from an EMBL/GenBank/DDBJ whole genome shotgun (WGS) entry which is preliminary data.</text>
</comment>
<dbReference type="PANTHER" id="PTHR43133:SF63">
    <property type="entry name" value="RNA POLYMERASE SIGMA FACTOR FECI-RELATED"/>
    <property type="match status" value="1"/>
</dbReference>
<sequence length="201" mass="22173">MLGKTRCSAVQPRRGVGCVERKVAAVHPQSADGSKAAQADPARALALQADVTAFFRRRLGADAEVEDLVQEVFVRAADQVGLADEEYARAYVFRTAASVWADRHRRRLARRADQHVPFDPERHGETDDDPAGRLDARETLRAATAVLLTLPERTRTIFVLRRIEGMTVREIASRLGISGSAVEKHVAKALERLLAQTGDLR</sequence>
<evidence type="ECO:0000256" key="1">
    <source>
        <dbReference type="ARBA" id="ARBA00010641"/>
    </source>
</evidence>
<evidence type="ECO:0000313" key="8">
    <source>
        <dbReference type="EMBL" id="PLR20280.1"/>
    </source>
</evidence>
<evidence type="ECO:0000256" key="2">
    <source>
        <dbReference type="ARBA" id="ARBA00023015"/>
    </source>
</evidence>
<dbReference type="InterPro" id="IPR014284">
    <property type="entry name" value="RNA_pol_sigma-70_dom"/>
</dbReference>
<feature type="domain" description="RNA polymerase sigma factor 70 region 4 type 2" evidence="7">
    <location>
        <begin position="142"/>
        <end position="193"/>
    </location>
</feature>
<dbReference type="InterPro" id="IPR013249">
    <property type="entry name" value="RNA_pol_sigma70_r4_t2"/>
</dbReference>
<keyword evidence="4" id="KW-0804">Transcription</keyword>
<evidence type="ECO:0000259" key="6">
    <source>
        <dbReference type="Pfam" id="PF04542"/>
    </source>
</evidence>
<dbReference type="InterPro" id="IPR007627">
    <property type="entry name" value="RNA_pol_sigma70_r2"/>
</dbReference>
<dbReference type="GO" id="GO:0003677">
    <property type="term" value="F:DNA binding"/>
    <property type="evidence" value="ECO:0007669"/>
    <property type="project" value="InterPro"/>
</dbReference>
<evidence type="ECO:0000313" key="9">
    <source>
        <dbReference type="Proteomes" id="UP000234479"/>
    </source>
</evidence>
<evidence type="ECO:0000256" key="4">
    <source>
        <dbReference type="ARBA" id="ARBA00023163"/>
    </source>
</evidence>
<evidence type="ECO:0008006" key="10">
    <source>
        <dbReference type="Google" id="ProtNLM"/>
    </source>
</evidence>
<dbReference type="SUPFAM" id="SSF88659">
    <property type="entry name" value="Sigma3 and sigma4 domains of RNA polymerase sigma factors"/>
    <property type="match status" value="1"/>
</dbReference>
<comment type="similarity">
    <text evidence="1">Belongs to the sigma-70 factor family. ECF subfamily.</text>
</comment>
<dbReference type="InterPro" id="IPR039425">
    <property type="entry name" value="RNA_pol_sigma-70-like"/>
</dbReference>
<dbReference type="Gene3D" id="1.10.10.10">
    <property type="entry name" value="Winged helix-like DNA-binding domain superfamily/Winged helix DNA-binding domain"/>
    <property type="match status" value="1"/>
</dbReference>
<keyword evidence="2" id="KW-0805">Transcription regulation</keyword>